<dbReference type="SUPFAM" id="SSF47384">
    <property type="entry name" value="Homodimeric domain of signal transducing histidine kinase"/>
    <property type="match status" value="1"/>
</dbReference>
<evidence type="ECO:0000256" key="5">
    <source>
        <dbReference type="SAM" id="Phobius"/>
    </source>
</evidence>
<dbReference type="Gene3D" id="1.10.287.130">
    <property type="match status" value="1"/>
</dbReference>
<dbReference type="SUPFAM" id="SSF48452">
    <property type="entry name" value="TPR-like"/>
    <property type="match status" value="2"/>
</dbReference>
<dbReference type="SMART" id="SM00028">
    <property type="entry name" value="TPR"/>
    <property type="match status" value="5"/>
</dbReference>
<feature type="transmembrane region" description="Helical" evidence="5">
    <location>
        <begin position="391"/>
        <end position="410"/>
    </location>
</feature>
<evidence type="ECO:0000256" key="3">
    <source>
        <dbReference type="ARBA" id="ARBA00022553"/>
    </source>
</evidence>
<comment type="caution">
    <text evidence="8">The sequence shown here is derived from an EMBL/GenBank/DDBJ whole genome shotgun (WGS) entry which is preliminary data.</text>
</comment>
<dbReference type="InterPro" id="IPR003594">
    <property type="entry name" value="HATPase_dom"/>
</dbReference>
<feature type="domain" description="Histidine kinase" evidence="7">
    <location>
        <begin position="435"/>
        <end position="649"/>
    </location>
</feature>
<name>A0ABW5YGJ5_9SPHI</name>
<feature type="signal peptide" evidence="6">
    <location>
        <begin position="1"/>
        <end position="20"/>
    </location>
</feature>
<dbReference type="Gene3D" id="1.25.40.10">
    <property type="entry name" value="Tetratricopeptide repeat domain"/>
    <property type="match status" value="2"/>
</dbReference>
<dbReference type="Pfam" id="PF02518">
    <property type="entry name" value="HATPase_c"/>
    <property type="match status" value="1"/>
</dbReference>
<dbReference type="SUPFAM" id="SSF55874">
    <property type="entry name" value="ATPase domain of HSP90 chaperone/DNA topoisomerase II/histidine kinase"/>
    <property type="match status" value="1"/>
</dbReference>
<dbReference type="SMART" id="SM00387">
    <property type="entry name" value="HATPase_c"/>
    <property type="match status" value="1"/>
</dbReference>
<dbReference type="Proteomes" id="UP001597557">
    <property type="component" value="Unassembled WGS sequence"/>
</dbReference>
<dbReference type="PROSITE" id="PS50005">
    <property type="entry name" value="TPR"/>
    <property type="match status" value="1"/>
</dbReference>
<evidence type="ECO:0000256" key="4">
    <source>
        <dbReference type="PROSITE-ProRule" id="PRU00339"/>
    </source>
</evidence>
<dbReference type="RefSeq" id="WP_377187850.1">
    <property type="nucleotide sequence ID" value="NZ_JBHUPD010000003.1"/>
</dbReference>
<dbReference type="GO" id="GO:0005524">
    <property type="term" value="F:ATP binding"/>
    <property type="evidence" value="ECO:0007669"/>
    <property type="project" value="UniProtKB-KW"/>
</dbReference>
<keyword evidence="3" id="KW-0597">Phosphoprotein</keyword>
<evidence type="ECO:0000313" key="8">
    <source>
        <dbReference type="EMBL" id="MFD2874010.1"/>
    </source>
</evidence>
<evidence type="ECO:0000256" key="1">
    <source>
        <dbReference type="ARBA" id="ARBA00000085"/>
    </source>
</evidence>
<protein>
    <recommendedName>
        <fullName evidence="2">histidine kinase</fullName>
        <ecNumber evidence="2">2.7.13.3</ecNumber>
    </recommendedName>
</protein>
<dbReference type="PRINTS" id="PR00344">
    <property type="entry name" value="BCTRLSENSOR"/>
</dbReference>
<keyword evidence="5" id="KW-0472">Membrane</keyword>
<keyword evidence="8" id="KW-0547">Nucleotide-binding</keyword>
<organism evidence="8 9">
    <name type="scientific">Mucilaginibacter ximonensis</name>
    <dbReference type="NCBI Taxonomy" id="538021"/>
    <lineage>
        <taxon>Bacteria</taxon>
        <taxon>Pseudomonadati</taxon>
        <taxon>Bacteroidota</taxon>
        <taxon>Sphingobacteriia</taxon>
        <taxon>Sphingobacteriales</taxon>
        <taxon>Sphingobacteriaceae</taxon>
        <taxon>Mucilaginibacter</taxon>
    </lineage>
</organism>
<sequence>MMYKFNYPLILLLICSTAFAQVPLSTLRSRLKNESNQQKIDTYLEISKLYATDQPDSAVHYCNQAMRLAELMGDHHSQAVLLMELGSVNILHNHANLARRFINEALSIFRNLHEPEGVAAAYDQLGLLDGQGKNVAVAVTELDKSLTFYKDSHDSSGILDTYSGLGKVYEEKGDIEKALTYYLRTLVQYEHRQKKPEEYFILLDRIGHLYLRKGDNRTAIKYLEEGVQNSKIPAERDTEINMLGEEGKIYEQEGQSAHALSTYKQALSEAKKYNRPEQQAEALINIAGVLKKEDSGQSLKDLKSALHLADSLHQPRLAASIYAAMAGVYQQEKDYKEAMAALEENHRLLDSLLNADTTKDIAAIDSSYALESSREKIGNLQQVSKVEKKELDLSLVILVIVLAALVMFFFERRKIRRLNKELKAANQVKDTLFSVIGHDLKGPAGSAAQLFALMETEDFTEEELKLMISDLRKQTEASFELLQTLFEWGRTQLQGIKVQPETLDTKAIVDKNINLLSRQAALKDIAVIDRVPLGAGIIGDINHFDFIIRNLLSNAIKFTYEKGSIELGADKQDGKVIFMVRDTGKGITEDQQKQFLTSNLQVSYGTKGEKGSGLGLSLIKEFVAANHGKIWLESYEGKGTTFYFSFPAA</sequence>
<gene>
    <name evidence="8" type="ORF">ACFS5N_16125</name>
</gene>
<dbReference type="InterPro" id="IPR036097">
    <property type="entry name" value="HisK_dim/P_sf"/>
</dbReference>
<keyword evidence="8" id="KW-0067">ATP-binding</keyword>
<evidence type="ECO:0000313" key="9">
    <source>
        <dbReference type="Proteomes" id="UP001597557"/>
    </source>
</evidence>
<dbReference type="InterPro" id="IPR036890">
    <property type="entry name" value="HATPase_C_sf"/>
</dbReference>
<dbReference type="InterPro" id="IPR011990">
    <property type="entry name" value="TPR-like_helical_dom_sf"/>
</dbReference>
<evidence type="ECO:0000256" key="6">
    <source>
        <dbReference type="SAM" id="SignalP"/>
    </source>
</evidence>
<keyword evidence="6" id="KW-0732">Signal</keyword>
<evidence type="ECO:0000259" key="7">
    <source>
        <dbReference type="PROSITE" id="PS50109"/>
    </source>
</evidence>
<dbReference type="InterPro" id="IPR005467">
    <property type="entry name" value="His_kinase_dom"/>
</dbReference>
<feature type="repeat" description="TPR" evidence="4">
    <location>
        <begin position="159"/>
        <end position="192"/>
    </location>
</feature>
<comment type="catalytic activity">
    <reaction evidence="1">
        <text>ATP + protein L-histidine = ADP + protein N-phospho-L-histidine.</text>
        <dbReference type="EC" id="2.7.13.3"/>
    </reaction>
</comment>
<keyword evidence="5" id="KW-0812">Transmembrane</keyword>
<dbReference type="EC" id="2.7.13.3" evidence="2"/>
<reference evidence="9" key="1">
    <citation type="journal article" date="2019" name="Int. J. Syst. Evol. Microbiol.">
        <title>The Global Catalogue of Microorganisms (GCM) 10K type strain sequencing project: providing services to taxonomists for standard genome sequencing and annotation.</title>
        <authorList>
            <consortium name="The Broad Institute Genomics Platform"/>
            <consortium name="The Broad Institute Genome Sequencing Center for Infectious Disease"/>
            <person name="Wu L."/>
            <person name="Ma J."/>
        </authorList>
    </citation>
    <scope>NUCLEOTIDE SEQUENCE [LARGE SCALE GENOMIC DNA]</scope>
    <source>
        <strain evidence="9">KCTC 22437</strain>
    </source>
</reference>
<dbReference type="InterPro" id="IPR004358">
    <property type="entry name" value="Sig_transdc_His_kin-like_C"/>
</dbReference>
<dbReference type="Pfam" id="PF13176">
    <property type="entry name" value="TPR_7"/>
    <property type="match status" value="1"/>
</dbReference>
<keyword evidence="4" id="KW-0802">TPR repeat</keyword>
<dbReference type="EMBL" id="JBHUPD010000003">
    <property type="protein sequence ID" value="MFD2874010.1"/>
    <property type="molecule type" value="Genomic_DNA"/>
</dbReference>
<dbReference type="PANTHER" id="PTHR43547:SF2">
    <property type="entry name" value="HYBRID SIGNAL TRANSDUCTION HISTIDINE KINASE C"/>
    <property type="match status" value="1"/>
</dbReference>
<feature type="chain" id="PRO_5046715983" description="histidine kinase" evidence="6">
    <location>
        <begin position="21"/>
        <end position="649"/>
    </location>
</feature>
<dbReference type="InterPro" id="IPR019734">
    <property type="entry name" value="TPR_rpt"/>
</dbReference>
<keyword evidence="9" id="KW-1185">Reference proteome</keyword>
<proteinExistence type="predicted"/>
<dbReference type="PANTHER" id="PTHR43547">
    <property type="entry name" value="TWO-COMPONENT HISTIDINE KINASE"/>
    <property type="match status" value="1"/>
</dbReference>
<dbReference type="Gene3D" id="3.30.565.10">
    <property type="entry name" value="Histidine kinase-like ATPase, C-terminal domain"/>
    <property type="match status" value="1"/>
</dbReference>
<dbReference type="Pfam" id="PF13181">
    <property type="entry name" value="TPR_8"/>
    <property type="match status" value="1"/>
</dbReference>
<keyword evidence="5" id="KW-1133">Transmembrane helix</keyword>
<evidence type="ECO:0000256" key="2">
    <source>
        <dbReference type="ARBA" id="ARBA00012438"/>
    </source>
</evidence>
<accession>A0ABW5YGJ5</accession>
<dbReference type="PROSITE" id="PS50109">
    <property type="entry name" value="HIS_KIN"/>
    <property type="match status" value="1"/>
</dbReference>